<proteinExistence type="predicted"/>
<gene>
    <name evidence="1" type="ORF">AVEN_172618_1</name>
</gene>
<comment type="caution">
    <text evidence="1">The sequence shown here is derived from an EMBL/GenBank/DDBJ whole genome shotgun (WGS) entry which is preliminary data.</text>
</comment>
<evidence type="ECO:0000313" key="1">
    <source>
        <dbReference type="EMBL" id="GBN37801.1"/>
    </source>
</evidence>
<dbReference type="AlphaFoldDB" id="A0A4Y2NEP3"/>
<dbReference type="Proteomes" id="UP000499080">
    <property type="component" value="Unassembled WGS sequence"/>
</dbReference>
<name>A0A4Y2NEP3_ARAVE</name>
<evidence type="ECO:0000313" key="2">
    <source>
        <dbReference type="Proteomes" id="UP000499080"/>
    </source>
</evidence>
<accession>A0A4Y2NEP3</accession>
<organism evidence="1 2">
    <name type="scientific">Araneus ventricosus</name>
    <name type="common">Orbweaver spider</name>
    <name type="synonym">Epeira ventricosa</name>
    <dbReference type="NCBI Taxonomy" id="182803"/>
    <lineage>
        <taxon>Eukaryota</taxon>
        <taxon>Metazoa</taxon>
        <taxon>Ecdysozoa</taxon>
        <taxon>Arthropoda</taxon>
        <taxon>Chelicerata</taxon>
        <taxon>Arachnida</taxon>
        <taxon>Araneae</taxon>
        <taxon>Araneomorphae</taxon>
        <taxon>Entelegynae</taxon>
        <taxon>Araneoidea</taxon>
        <taxon>Araneidae</taxon>
        <taxon>Araneus</taxon>
    </lineage>
</organism>
<sequence>MLLSLNCPSHPRSNYNETPSDLAMKNNHKDCLALLSNHIPPQPYSSRSSWFHDNLDREKKMPLDNLLLQSASAIDPDCRKHSLSLTLMKGLPDLMSSVISVAERDAYDLEVHKYHAANLRQPQ</sequence>
<reference evidence="1 2" key="1">
    <citation type="journal article" date="2019" name="Sci. Rep.">
        <title>Orb-weaving spider Araneus ventricosus genome elucidates the spidroin gene catalogue.</title>
        <authorList>
            <person name="Kono N."/>
            <person name="Nakamura H."/>
            <person name="Ohtoshi R."/>
            <person name="Moran D.A.P."/>
            <person name="Shinohara A."/>
            <person name="Yoshida Y."/>
            <person name="Fujiwara M."/>
            <person name="Mori M."/>
            <person name="Tomita M."/>
            <person name="Arakawa K."/>
        </authorList>
    </citation>
    <scope>NUCLEOTIDE SEQUENCE [LARGE SCALE GENOMIC DNA]</scope>
</reference>
<dbReference type="EMBL" id="BGPR01009070">
    <property type="protein sequence ID" value="GBN37801.1"/>
    <property type="molecule type" value="Genomic_DNA"/>
</dbReference>
<dbReference type="OrthoDB" id="6131287at2759"/>
<keyword evidence="2" id="KW-1185">Reference proteome</keyword>
<protein>
    <submittedName>
        <fullName evidence="1">Uncharacterized protein</fullName>
    </submittedName>
</protein>